<dbReference type="STRING" id="301148.B4135_3783"/>
<reference evidence="1 2" key="1">
    <citation type="submission" date="2016-01" db="EMBL/GenBank/DDBJ databases">
        <title>Draft Genome Sequences of Seven Thermophilic Sporeformers Isolated from Foods.</title>
        <authorList>
            <person name="Berendsen E.M."/>
            <person name="Wells-Bennik M.H."/>
            <person name="Krawcyk A.O."/>
            <person name="De Jong A."/>
            <person name="Holsappel S."/>
            <person name="Eijlander R.T."/>
            <person name="Kuipers O.P."/>
        </authorList>
    </citation>
    <scope>NUCLEOTIDE SEQUENCE [LARGE SCALE GENOMIC DNA]</scope>
    <source>
        <strain evidence="1 2">B4135</strain>
    </source>
</reference>
<evidence type="ECO:0000313" key="1">
    <source>
        <dbReference type="EMBL" id="KYD09459.1"/>
    </source>
</evidence>
<dbReference type="Proteomes" id="UP000075683">
    <property type="component" value="Unassembled WGS sequence"/>
</dbReference>
<evidence type="ECO:0000313" key="2">
    <source>
        <dbReference type="Proteomes" id="UP000075683"/>
    </source>
</evidence>
<dbReference type="AlphaFoldDB" id="A0A150LBS2"/>
<gene>
    <name evidence="1" type="ORF">B4135_3783</name>
</gene>
<name>A0A150LBS2_9BACI</name>
<proteinExistence type="predicted"/>
<protein>
    <submittedName>
        <fullName evidence="1">Uncharacterized protein</fullName>
    </submittedName>
</protein>
<dbReference type="EMBL" id="LQYT01000130">
    <property type="protein sequence ID" value="KYD09459.1"/>
    <property type="molecule type" value="Genomic_DNA"/>
</dbReference>
<accession>A0A150LBS2</accession>
<sequence length="53" mass="5727">MKPYGITLAPAGPAPKNREGVLSLFFHGQALKQFVNCFPVIPVLSLFFHGQAA</sequence>
<comment type="caution">
    <text evidence="1">The sequence shown here is derived from an EMBL/GenBank/DDBJ whole genome shotgun (WGS) entry which is preliminary data.</text>
</comment>
<organism evidence="1 2">
    <name type="scientific">Caldibacillus debilis</name>
    <dbReference type="NCBI Taxonomy" id="301148"/>
    <lineage>
        <taxon>Bacteria</taxon>
        <taxon>Bacillati</taxon>
        <taxon>Bacillota</taxon>
        <taxon>Bacilli</taxon>
        <taxon>Bacillales</taxon>
        <taxon>Bacillaceae</taxon>
        <taxon>Caldibacillus</taxon>
    </lineage>
</organism>